<dbReference type="PANTHER" id="PTHR13504">
    <property type="entry name" value="FIDO DOMAIN-CONTAINING PROTEIN DDB_G0283145"/>
    <property type="match status" value="1"/>
</dbReference>
<feature type="domain" description="Fido" evidence="3">
    <location>
        <begin position="313"/>
        <end position="445"/>
    </location>
</feature>
<evidence type="ECO:0000313" key="4">
    <source>
        <dbReference type="EMBL" id="RUO26289.1"/>
    </source>
</evidence>
<dbReference type="Proteomes" id="UP000288293">
    <property type="component" value="Unassembled WGS sequence"/>
</dbReference>
<comment type="caution">
    <text evidence="4">The sequence shown here is derived from an EMBL/GenBank/DDBJ whole genome shotgun (WGS) entry which is preliminary data.</text>
</comment>
<feature type="binding site" evidence="2">
    <location>
        <begin position="391"/>
        <end position="398"/>
    </location>
    <ligand>
        <name>ATP</name>
        <dbReference type="ChEBI" id="CHEBI:30616"/>
    </ligand>
</feature>
<evidence type="ECO:0000259" key="3">
    <source>
        <dbReference type="PROSITE" id="PS51459"/>
    </source>
</evidence>
<reference evidence="4 5" key="1">
    <citation type="journal article" date="2011" name="Front. Microbiol.">
        <title>Genomic signatures of strain selection and enhancement in Bacillus atrophaeus var. globigii, a historical biowarfare simulant.</title>
        <authorList>
            <person name="Gibbons H.S."/>
            <person name="Broomall S.M."/>
            <person name="McNew L.A."/>
            <person name="Daligault H."/>
            <person name="Chapman C."/>
            <person name="Bruce D."/>
            <person name="Karavis M."/>
            <person name="Krepps M."/>
            <person name="McGregor P.A."/>
            <person name="Hong C."/>
            <person name="Park K.H."/>
            <person name="Akmal A."/>
            <person name="Feldman A."/>
            <person name="Lin J.S."/>
            <person name="Chang W.E."/>
            <person name="Higgs B.W."/>
            <person name="Demirev P."/>
            <person name="Lindquist J."/>
            <person name="Liem A."/>
            <person name="Fochler E."/>
            <person name="Read T.D."/>
            <person name="Tapia R."/>
            <person name="Johnson S."/>
            <person name="Bishop-Lilly K.A."/>
            <person name="Detter C."/>
            <person name="Han C."/>
            <person name="Sozhamannan S."/>
            <person name="Rosenzweig C.N."/>
            <person name="Skowronski E.W."/>
        </authorList>
    </citation>
    <scope>NUCLEOTIDE SEQUENCE [LARGE SCALE GENOMIC DNA]</scope>
    <source>
        <strain evidence="4 5">MLST1</strain>
    </source>
</reference>
<gene>
    <name evidence="4" type="ORF">CWE09_06125</name>
</gene>
<dbReference type="PANTHER" id="PTHR13504:SF38">
    <property type="entry name" value="FIDO DOMAIN-CONTAINING PROTEIN"/>
    <property type="match status" value="1"/>
</dbReference>
<dbReference type="Pfam" id="PF02661">
    <property type="entry name" value="Fic"/>
    <property type="match status" value="1"/>
</dbReference>
<keyword evidence="5" id="KW-1185">Reference proteome</keyword>
<dbReference type="AlphaFoldDB" id="A0A432W8B5"/>
<keyword evidence="2" id="KW-0547">Nucleotide-binding</keyword>
<organism evidence="4 5">
    <name type="scientific">Aliidiomarina minuta</name>
    <dbReference type="NCBI Taxonomy" id="880057"/>
    <lineage>
        <taxon>Bacteria</taxon>
        <taxon>Pseudomonadati</taxon>
        <taxon>Pseudomonadota</taxon>
        <taxon>Gammaproteobacteria</taxon>
        <taxon>Alteromonadales</taxon>
        <taxon>Idiomarinaceae</taxon>
        <taxon>Aliidiomarina</taxon>
    </lineage>
</organism>
<evidence type="ECO:0000256" key="2">
    <source>
        <dbReference type="PIRSR" id="PIRSR640198-2"/>
    </source>
</evidence>
<dbReference type="PROSITE" id="PS51459">
    <property type="entry name" value="FIDO"/>
    <property type="match status" value="1"/>
</dbReference>
<accession>A0A432W8B5</accession>
<dbReference type="Gene3D" id="1.10.3290.10">
    <property type="entry name" value="Fido-like domain"/>
    <property type="match status" value="1"/>
</dbReference>
<proteinExistence type="predicted"/>
<dbReference type="SUPFAM" id="SSF140931">
    <property type="entry name" value="Fic-like"/>
    <property type="match status" value="1"/>
</dbReference>
<feature type="active site" evidence="1">
    <location>
        <position position="387"/>
    </location>
</feature>
<dbReference type="EMBL" id="PIPL01000001">
    <property type="protein sequence ID" value="RUO26289.1"/>
    <property type="molecule type" value="Genomic_DNA"/>
</dbReference>
<keyword evidence="2" id="KW-0067">ATP-binding</keyword>
<dbReference type="RefSeq" id="WP_126803102.1">
    <property type="nucleotide sequence ID" value="NZ_PIPL01000001.1"/>
</dbReference>
<sequence length="495" mass="56085">MASLFFPKDSNQAKVYSKAVADGKLKRLRRGIYTDASWEQVPQVVQQQWHAIAQYLQPNGIASHVTAVELRPVNQVVYITAKVKVRKKIRIADALSIEIIPGNVELLTEQFVPHLKRSAPARYLMENLSIAQQKAALPKALGKSWVEEELCRIQERYGEGELNVIRDQARTAAEALSMQREFNILNKLIGAILTTQPTANLATAKALASARKEPYDKHRLERFIALKDYLLTCQFSPSSYEFMTSSWRHLAFYESYFSNYIEGTEFEIDEAEHIVFEKAIIGSRHEDSHDVLAVYDVVHDYSEMSVIPGSADELMDLLINRHQLIMHQRKDKRPGVLKAQTNKAGDTTFVQPALLEGTLSQGFHLYQAIPEGLPRAIFMQFLVTECHPFDDGNGRLARIMMNAELVAVEQHKLIVPTVHRESYLNGLRQATRSGKFRTMAKVFADLQAYTAAIPWHDYAEARATLEAHQAHKQPDQGVPAFNRQLAQFKHRLPAG</sequence>
<evidence type="ECO:0000313" key="5">
    <source>
        <dbReference type="Proteomes" id="UP000288293"/>
    </source>
</evidence>
<evidence type="ECO:0000256" key="1">
    <source>
        <dbReference type="PIRSR" id="PIRSR640198-1"/>
    </source>
</evidence>
<name>A0A432W8B5_9GAMM</name>
<protein>
    <submittedName>
        <fullName evidence="4">Cell filamentation protein Fic</fullName>
    </submittedName>
</protein>
<dbReference type="GO" id="GO:0005524">
    <property type="term" value="F:ATP binding"/>
    <property type="evidence" value="ECO:0007669"/>
    <property type="project" value="UniProtKB-KW"/>
</dbReference>
<dbReference type="InterPro" id="IPR003812">
    <property type="entry name" value="Fido"/>
</dbReference>
<dbReference type="OrthoDB" id="9807853at2"/>
<dbReference type="InterPro" id="IPR036597">
    <property type="entry name" value="Fido-like_dom_sf"/>
</dbReference>
<dbReference type="InterPro" id="IPR040198">
    <property type="entry name" value="Fido_containing"/>
</dbReference>